<dbReference type="Proteomes" id="UP001266305">
    <property type="component" value="Unassembled WGS sequence"/>
</dbReference>
<sequence length="63" mass="6871">APARPRSVGSEPRRRRLKSPPSFSETQLGWGLGRRTVAVLTAAAAAAGLSDLQERRLQDCLER</sequence>
<evidence type="ECO:0000256" key="1">
    <source>
        <dbReference type="SAM" id="MobiDB-lite"/>
    </source>
</evidence>
<reference evidence="2 3" key="1">
    <citation type="submission" date="2023-05" db="EMBL/GenBank/DDBJ databases">
        <title>B98-5 Cell Line De Novo Hybrid Assembly: An Optical Mapping Approach.</title>
        <authorList>
            <person name="Kananen K."/>
            <person name="Auerbach J.A."/>
            <person name="Kautto E."/>
            <person name="Blachly J.S."/>
        </authorList>
    </citation>
    <scope>NUCLEOTIDE SEQUENCE [LARGE SCALE GENOMIC DNA]</scope>
    <source>
        <strain evidence="2">B95-8</strain>
        <tissue evidence="2">Cell line</tissue>
    </source>
</reference>
<name>A0ABQ9VAI7_SAGOE</name>
<gene>
    <name evidence="2" type="ORF">P7K49_015694</name>
</gene>
<proteinExistence type="predicted"/>
<feature type="region of interest" description="Disordered" evidence="1">
    <location>
        <begin position="1"/>
        <end position="28"/>
    </location>
</feature>
<protein>
    <submittedName>
        <fullName evidence="2">Uncharacterized protein</fullName>
    </submittedName>
</protein>
<feature type="non-terminal residue" evidence="2">
    <location>
        <position position="1"/>
    </location>
</feature>
<comment type="caution">
    <text evidence="2">The sequence shown here is derived from an EMBL/GenBank/DDBJ whole genome shotgun (WGS) entry which is preliminary data.</text>
</comment>
<evidence type="ECO:0000313" key="2">
    <source>
        <dbReference type="EMBL" id="KAK2106180.1"/>
    </source>
</evidence>
<accession>A0ABQ9VAI7</accession>
<keyword evidence="3" id="KW-1185">Reference proteome</keyword>
<dbReference type="EMBL" id="JASSZA010000007">
    <property type="protein sequence ID" value="KAK2106180.1"/>
    <property type="molecule type" value="Genomic_DNA"/>
</dbReference>
<evidence type="ECO:0000313" key="3">
    <source>
        <dbReference type="Proteomes" id="UP001266305"/>
    </source>
</evidence>
<organism evidence="2 3">
    <name type="scientific">Saguinus oedipus</name>
    <name type="common">Cotton-top tamarin</name>
    <name type="synonym">Oedipomidas oedipus</name>
    <dbReference type="NCBI Taxonomy" id="9490"/>
    <lineage>
        <taxon>Eukaryota</taxon>
        <taxon>Metazoa</taxon>
        <taxon>Chordata</taxon>
        <taxon>Craniata</taxon>
        <taxon>Vertebrata</taxon>
        <taxon>Euteleostomi</taxon>
        <taxon>Mammalia</taxon>
        <taxon>Eutheria</taxon>
        <taxon>Euarchontoglires</taxon>
        <taxon>Primates</taxon>
        <taxon>Haplorrhini</taxon>
        <taxon>Platyrrhini</taxon>
        <taxon>Cebidae</taxon>
        <taxon>Callitrichinae</taxon>
        <taxon>Saguinus</taxon>
    </lineage>
</organism>